<dbReference type="AlphaFoldDB" id="A0A4R3UN34"/>
<organism evidence="1 2">
    <name type="scientific">Roseateles saccharophilus</name>
    <name type="common">Pseudomonas saccharophila</name>
    <dbReference type="NCBI Taxonomy" id="304"/>
    <lineage>
        <taxon>Bacteria</taxon>
        <taxon>Pseudomonadati</taxon>
        <taxon>Pseudomonadota</taxon>
        <taxon>Betaproteobacteria</taxon>
        <taxon>Burkholderiales</taxon>
        <taxon>Sphaerotilaceae</taxon>
        <taxon>Roseateles</taxon>
    </lineage>
</organism>
<dbReference type="Proteomes" id="UP000295110">
    <property type="component" value="Unassembled WGS sequence"/>
</dbReference>
<dbReference type="EMBL" id="SMBU01000020">
    <property type="protein sequence ID" value="TCU93105.1"/>
    <property type="molecule type" value="Genomic_DNA"/>
</dbReference>
<evidence type="ECO:0000313" key="1">
    <source>
        <dbReference type="EMBL" id="TCU93105.1"/>
    </source>
</evidence>
<sequence length="76" mass="8570">MTAARPADLITCMLAWFIVQVHALNAQGRRQLEWEETRRSNDAPARRAALGFPCAVEIKDGGRDERHDTVCEFSGR</sequence>
<comment type="caution">
    <text evidence="1">The sequence shown here is derived from an EMBL/GenBank/DDBJ whole genome shotgun (WGS) entry which is preliminary data.</text>
</comment>
<evidence type="ECO:0000313" key="2">
    <source>
        <dbReference type="Proteomes" id="UP000295110"/>
    </source>
</evidence>
<gene>
    <name evidence="1" type="ORF">EV671_102066</name>
</gene>
<accession>A0A4R3UN34</accession>
<name>A0A4R3UN34_ROSSA</name>
<proteinExistence type="predicted"/>
<protein>
    <submittedName>
        <fullName evidence="1">Uncharacterized protein</fullName>
    </submittedName>
</protein>
<keyword evidence="2" id="KW-1185">Reference proteome</keyword>
<reference evidence="1 2" key="1">
    <citation type="submission" date="2019-03" db="EMBL/GenBank/DDBJ databases">
        <title>Genomic Encyclopedia of Type Strains, Phase IV (KMG-IV): sequencing the most valuable type-strain genomes for metagenomic binning, comparative biology and taxonomic classification.</title>
        <authorList>
            <person name="Goeker M."/>
        </authorList>
    </citation>
    <scope>NUCLEOTIDE SEQUENCE [LARGE SCALE GENOMIC DNA]</scope>
    <source>
        <strain evidence="1 2">DSM 654</strain>
    </source>
</reference>